<dbReference type="AlphaFoldDB" id="A0A5B9PHY7"/>
<evidence type="ECO:0000313" key="9">
    <source>
        <dbReference type="EMBL" id="QEG24286.1"/>
    </source>
</evidence>
<dbReference type="PANTHER" id="PTHR32071:SF57">
    <property type="entry name" value="C4-DICARBOXYLATE TRANSPORT TRANSCRIPTIONAL REGULATORY PROTEIN DCTD"/>
    <property type="match status" value="1"/>
</dbReference>
<dbReference type="PANTHER" id="PTHR32071">
    <property type="entry name" value="TRANSCRIPTIONAL REGULATORY PROTEIN"/>
    <property type="match status" value="1"/>
</dbReference>
<dbReference type="InterPro" id="IPR025943">
    <property type="entry name" value="Sigma_54_int_dom_ATP-bd_2"/>
</dbReference>
<dbReference type="SMART" id="SM00382">
    <property type="entry name" value="AAA"/>
    <property type="match status" value="1"/>
</dbReference>
<evidence type="ECO:0000256" key="2">
    <source>
        <dbReference type="ARBA" id="ARBA00022840"/>
    </source>
</evidence>
<dbReference type="GO" id="GO:0006355">
    <property type="term" value="P:regulation of DNA-templated transcription"/>
    <property type="evidence" value="ECO:0007669"/>
    <property type="project" value="InterPro"/>
</dbReference>
<dbReference type="Pfam" id="PF02954">
    <property type="entry name" value="HTH_8"/>
    <property type="match status" value="1"/>
</dbReference>
<dbReference type="EMBL" id="CP042912">
    <property type="protein sequence ID" value="QEG24286.1"/>
    <property type="molecule type" value="Genomic_DNA"/>
</dbReference>
<dbReference type="OrthoDB" id="9807827at2"/>
<dbReference type="InterPro" id="IPR025662">
    <property type="entry name" value="Sigma_54_int_dom_ATP-bd_1"/>
</dbReference>
<evidence type="ECO:0000256" key="6">
    <source>
        <dbReference type="SAM" id="MobiDB-lite"/>
    </source>
</evidence>
<dbReference type="GO" id="GO:0005524">
    <property type="term" value="F:ATP binding"/>
    <property type="evidence" value="ECO:0007669"/>
    <property type="project" value="UniProtKB-KW"/>
</dbReference>
<evidence type="ECO:0000259" key="7">
    <source>
        <dbReference type="PROSITE" id="PS50045"/>
    </source>
</evidence>
<protein>
    <submittedName>
        <fullName evidence="9">DNA-binding transcriptional response regulator</fullName>
    </submittedName>
</protein>
<dbReference type="PROSITE" id="PS00676">
    <property type="entry name" value="SIGMA54_INTERACT_2"/>
    <property type="match status" value="1"/>
</dbReference>
<organism evidence="9 10">
    <name type="scientific">Mariniblastus fucicola</name>
    <dbReference type="NCBI Taxonomy" id="980251"/>
    <lineage>
        <taxon>Bacteria</taxon>
        <taxon>Pseudomonadati</taxon>
        <taxon>Planctomycetota</taxon>
        <taxon>Planctomycetia</taxon>
        <taxon>Pirellulales</taxon>
        <taxon>Pirellulaceae</taxon>
        <taxon>Mariniblastus</taxon>
    </lineage>
</organism>
<dbReference type="STRING" id="980251.GCA_001642875_00780"/>
<reference evidence="9 10" key="1">
    <citation type="submission" date="2019-08" db="EMBL/GenBank/DDBJ databases">
        <title>Deep-cultivation of Planctomycetes and their phenomic and genomic characterization uncovers novel biology.</title>
        <authorList>
            <person name="Wiegand S."/>
            <person name="Jogler M."/>
            <person name="Boedeker C."/>
            <person name="Pinto D."/>
            <person name="Vollmers J."/>
            <person name="Rivas-Marin E."/>
            <person name="Kohn T."/>
            <person name="Peeters S.H."/>
            <person name="Heuer A."/>
            <person name="Rast P."/>
            <person name="Oberbeckmann S."/>
            <person name="Bunk B."/>
            <person name="Jeske O."/>
            <person name="Meyerdierks A."/>
            <person name="Storesund J.E."/>
            <person name="Kallscheuer N."/>
            <person name="Luecker S."/>
            <person name="Lage O.M."/>
            <person name="Pohl T."/>
            <person name="Merkel B.J."/>
            <person name="Hornburger P."/>
            <person name="Mueller R.-W."/>
            <person name="Bruemmer F."/>
            <person name="Labrenz M."/>
            <person name="Spormann A.M."/>
            <person name="Op den Camp H."/>
            <person name="Overmann J."/>
            <person name="Amann R."/>
            <person name="Jetten M.S.M."/>
            <person name="Mascher T."/>
            <person name="Medema M.H."/>
            <person name="Devos D.P."/>
            <person name="Kaster A.-K."/>
            <person name="Ovreas L."/>
            <person name="Rohde M."/>
            <person name="Galperin M.Y."/>
            <person name="Jogler C."/>
        </authorList>
    </citation>
    <scope>NUCLEOTIDE SEQUENCE [LARGE SCALE GENOMIC DNA]</scope>
    <source>
        <strain evidence="9 10">FC18</strain>
    </source>
</reference>
<dbReference type="SMART" id="SM00448">
    <property type="entry name" value="REC"/>
    <property type="match status" value="1"/>
</dbReference>
<dbReference type="SUPFAM" id="SSF52540">
    <property type="entry name" value="P-loop containing nucleoside triphosphate hydrolases"/>
    <property type="match status" value="1"/>
</dbReference>
<keyword evidence="4" id="KW-0804">Transcription</keyword>
<dbReference type="GO" id="GO:0043565">
    <property type="term" value="F:sequence-specific DNA binding"/>
    <property type="evidence" value="ECO:0007669"/>
    <property type="project" value="InterPro"/>
</dbReference>
<dbReference type="InterPro" id="IPR058031">
    <property type="entry name" value="AAA_lid_NorR"/>
</dbReference>
<evidence type="ECO:0000313" key="10">
    <source>
        <dbReference type="Proteomes" id="UP000322214"/>
    </source>
</evidence>
<dbReference type="PROSITE" id="PS50045">
    <property type="entry name" value="SIGMA54_INTERACT_4"/>
    <property type="match status" value="1"/>
</dbReference>
<dbReference type="InterPro" id="IPR009057">
    <property type="entry name" value="Homeodomain-like_sf"/>
</dbReference>
<dbReference type="SUPFAM" id="SSF46689">
    <property type="entry name" value="Homeodomain-like"/>
    <property type="match status" value="1"/>
</dbReference>
<keyword evidence="10" id="KW-1185">Reference proteome</keyword>
<evidence type="ECO:0000256" key="5">
    <source>
        <dbReference type="PROSITE-ProRule" id="PRU00169"/>
    </source>
</evidence>
<dbReference type="PRINTS" id="PR01590">
    <property type="entry name" value="HTHFIS"/>
</dbReference>
<dbReference type="CDD" id="cd00009">
    <property type="entry name" value="AAA"/>
    <property type="match status" value="1"/>
</dbReference>
<dbReference type="Pfam" id="PF00072">
    <property type="entry name" value="Response_reg"/>
    <property type="match status" value="1"/>
</dbReference>
<keyword evidence="5" id="KW-0597">Phosphoprotein</keyword>
<dbReference type="InterPro" id="IPR001789">
    <property type="entry name" value="Sig_transdc_resp-reg_receiver"/>
</dbReference>
<dbReference type="PROSITE" id="PS00675">
    <property type="entry name" value="SIGMA54_INTERACT_1"/>
    <property type="match status" value="1"/>
</dbReference>
<dbReference type="SUPFAM" id="SSF52172">
    <property type="entry name" value="CheY-like"/>
    <property type="match status" value="1"/>
</dbReference>
<dbReference type="InterPro" id="IPR027417">
    <property type="entry name" value="P-loop_NTPase"/>
</dbReference>
<dbReference type="RefSeq" id="WP_075083567.1">
    <property type="nucleotide sequence ID" value="NZ_CP042912.1"/>
</dbReference>
<dbReference type="InterPro" id="IPR002197">
    <property type="entry name" value="HTH_Fis"/>
</dbReference>
<dbReference type="GO" id="GO:0000160">
    <property type="term" value="P:phosphorelay signal transduction system"/>
    <property type="evidence" value="ECO:0007669"/>
    <property type="project" value="InterPro"/>
</dbReference>
<dbReference type="InterPro" id="IPR011006">
    <property type="entry name" value="CheY-like_superfamily"/>
</dbReference>
<feature type="region of interest" description="Disordered" evidence="6">
    <location>
        <begin position="416"/>
        <end position="439"/>
    </location>
</feature>
<feature type="domain" description="Sigma-54 factor interaction" evidence="7">
    <location>
        <begin position="161"/>
        <end position="390"/>
    </location>
</feature>
<feature type="domain" description="Response regulatory" evidence="8">
    <location>
        <begin position="22"/>
        <end position="136"/>
    </location>
</feature>
<dbReference type="PROSITE" id="PS50110">
    <property type="entry name" value="RESPONSE_REGULATORY"/>
    <property type="match status" value="1"/>
</dbReference>
<gene>
    <name evidence="9" type="ORF">MFFC18_42040</name>
</gene>
<dbReference type="Gene3D" id="1.10.10.60">
    <property type="entry name" value="Homeodomain-like"/>
    <property type="match status" value="1"/>
</dbReference>
<evidence type="ECO:0000256" key="3">
    <source>
        <dbReference type="ARBA" id="ARBA00023015"/>
    </source>
</evidence>
<evidence type="ECO:0000259" key="8">
    <source>
        <dbReference type="PROSITE" id="PS50110"/>
    </source>
</evidence>
<keyword evidence="9" id="KW-0238">DNA-binding</keyword>
<accession>A0A5B9PHY7</accession>
<dbReference type="Gene3D" id="3.40.50.300">
    <property type="entry name" value="P-loop containing nucleotide triphosphate hydrolases"/>
    <property type="match status" value="1"/>
</dbReference>
<dbReference type="InterPro" id="IPR003593">
    <property type="entry name" value="AAA+_ATPase"/>
</dbReference>
<dbReference type="Pfam" id="PF00158">
    <property type="entry name" value="Sigma54_activat"/>
    <property type="match status" value="1"/>
</dbReference>
<dbReference type="KEGG" id="mff:MFFC18_42040"/>
<dbReference type="InterPro" id="IPR002078">
    <property type="entry name" value="Sigma_54_int"/>
</dbReference>
<feature type="modified residue" description="4-aspartylphosphate" evidence="5">
    <location>
        <position position="71"/>
    </location>
</feature>
<keyword evidence="2" id="KW-0067">ATP-binding</keyword>
<keyword evidence="3" id="KW-0805">Transcription regulation</keyword>
<keyword evidence="1" id="KW-0547">Nucleotide-binding</keyword>
<proteinExistence type="predicted"/>
<dbReference type="Gene3D" id="3.40.50.2300">
    <property type="match status" value="1"/>
</dbReference>
<evidence type="ECO:0000256" key="4">
    <source>
        <dbReference type="ARBA" id="ARBA00023163"/>
    </source>
</evidence>
<dbReference type="Gene3D" id="1.10.8.60">
    <property type="match status" value="1"/>
</dbReference>
<evidence type="ECO:0000256" key="1">
    <source>
        <dbReference type="ARBA" id="ARBA00022741"/>
    </source>
</evidence>
<name>A0A5B9PHY7_9BACT</name>
<dbReference type="Proteomes" id="UP000322214">
    <property type="component" value="Chromosome"/>
</dbReference>
<dbReference type="Pfam" id="PF25601">
    <property type="entry name" value="AAA_lid_14"/>
    <property type="match status" value="1"/>
</dbReference>
<sequence length="492" mass="54752">MAKEAKTENDATDSSSVGSSIQVLLVDNDKDHARAMTESLERIGLDCTTATAGPDGAKLLAENIYDIVVTDLMMNDVDGMAILRQAKETQPECEVVMVTGHASVPLAVEAMKEGAFNFLEKPITPKRLQAIVSKATESIRLKRQNQQLHQRLDERFGFENLIYASDSMKGVVQRLQRIAPTDAGVLITGETGSGKDVIAQAIHQNSPRKKKPYVAINTAAVAEHLVESELFGHVKGAFTDAISDREGKFEYANGGTLFLDEVGDMPMATQIKLLRVLEEREITRVGDNKSIPVNVRVLAATNKDLEKEIDEGRFRSDLYFRLKVVTVHLDPLSKRREDILPLADFFRKQANKKNGRNVKGFSQDLRRWLLDEPWKGNVRQLKNVVESLVVMDLDDYLDMDDLSPDLLDEKTAAALSKKSGENANPSTAELLESDPGDDLASSSLVGKSLKEIERWAIEHTLTLANHNREETARILGISERNLYRKLNDYGLR</sequence>
<dbReference type="FunFam" id="3.40.50.300:FF:000006">
    <property type="entry name" value="DNA-binding transcriptional regulator NtrC"/>
    <property type="match status" value="1"/>
</dbReference>